<feature type="domain" description="Ribosomal RNA adenine methylase transferase N-terminal" evidence="4">
    <location>
        <begin position="43"/>
        <end position="181"/>
    </location>
</feature>
<evidence type="ECO:0000256" key="3">
    <source>
        <dbReference type="ARBA" id="ARBA00022691"/>
    </source>
</evidence>
<dbReference type="Pfam" id="PF13649">
    <property type="entry name" value="Methyltransf_25"/>
    <property type="match status" value="1"/>
</dbReference>
<accession>A0A1E3H039</accession>
<evidence type="ECO:0000256" key="1">
    <source>
        <dbReference type="ARBA" id="ARBA00022603"/>
    </source>
</evidence>
<evidence type="ECO:0000313" key="5">
    <source>
        <dbReference type="EMBL" id="ODN69652.1"/>
    </source>
</evidence>
<evidence type="ECO:0000259" key="4">
    <source>
        <dbReference type="SMART" id="SM00650"/>
    </source>
</evidence>
<reference evidence="5 6" key="1">
    <citation type="submission" date="2016-07" db="EMBL/GenBank/DDBJ databases">
        <title>Draft Genome Sequence of Methylobrevis pamukkalensis PK2.</title>
        <authorList>
            <person name="Vasilenko O.V."/>
            <person name="Doronina N.V."/>
            <person name="Shmareva M.N."/>
            <person name="Tarlachkov S.V."/>
            <person name="Mustakhimov I."/>
            <person name="Trotsenko Y.A."/>
        </authorList>
    </citation>
    <scope>NUCLEOTIDE SEQUENCE [LARGE SCALE GENOMIC DNA]</scope>
    <source>
        <strain evidence="5 6">PK2</strain>
    </source>
</reference>
<dbReference type="InterPro" id="IPR029063">
    <property type="entry name" value="SAM-dependent_MTases_sf"/>
</dbReference>
<proteinExistence type="predicted"/>
<keyword evidence="3" id="KW-0949">S-adenosyl-L-methionine</keyword>
<evidence type="ECO:0000256" key="2">
    <source>
        <dbReference type="ARBA" id="ARBA00022679"/>
    </source>
</evidence>
<dbReference type="SMART" id="SM00650">
    <property type="entry name" value="rADc"/>
    <property type="match status" value="1"/>
</dbReference>
<keyword evidence="2 5" id="KW-0808">Transferase</keyword>
<dbReference type="Proteomes" id="UP000094622">
    <property type="component" value="Unassembled WGS sequence"/>
</dbReference>
<dbReference type="InterPro" id="IPR020598">
    <property type="entry name" value="rRNA_Ade_methylase_Trfase_N"/>
</dbReference>
<dbReference type="EMBL" id="MCRJ01000080">
    <property type="protein sequence ID" value="ODN69652.1"/>
    <property type="molecule type" value="Genomic_DNA"/>
</dbReference>
<dbReference type="SUPFAM" id="SSF53335">
    <property type="entry name" value="S-adenosyl-L-methionine-dependent methyltransferases"/>
    <property type="match status" value="1"/>
</dbReference>
<dbReference type="Gene3D" id="3.40.50.150">
    <property type="entry name" value="Vaccinia Virus protein VP39"/>
    <property type="match status" value="1"/>
</dbReference>
<sequence>MTEQVRCEARNLKTLVGDELRFFRNWVGQPLTTGAVSPSGRFLARAMAAPVDRASTGAVVELGPGTGAVTRALVQHGIAPARIRAVEFNPAFARLLGERFPDIEVIVGDAYALDRTLGSCSGLSAIVSSLPLFNKPPADRVRLVEQAMDLLAPGAPFIQFSYALVPPVPALEGKWTLERSRWILRNLPPARVWTYRAVA</sequence>
<gene>
    <name evidence="5" type="ORF">A6302_03030</name>
</gene>
<evidence type="ECO:0000313" key="6">
    <source>
        <dbReference type="Proteomes" id="UP000094622"/>
    </source>
</evidence>
<dbReference type="OrthoDB" id="9805585at2"/>
<name>A0A1E3H039_9HYPH</name>
<comment type="caution">
    <text evidence="5">The sequence shown here is derived from an EMBL/GenBank/DDBJ whole genome shotgun (WGS) entry which is preliminary data.</text>
</comment>
<protein>
    <submittedName>
        <fullName evidence="5">16S ribosomal RNA methyltransferase KsgA/Dim1 family protein</fullName>
    </submittedName>
</protein>
<dbReference type="CDD" id="cd02440">
    <property type="entry name" value="AdoMet_MTases"/>
    <property type="match status" value="1"/>
</dbReference>
<keyword evidence="6" id="KW-1185">Reference proteome</keyword>
<dbReference type="InterPro" id="IPR041698">
    <property type="entry name" value="Methyltransf_25"/>
</dbReference>
<organism evidence="5 6">
    <name type="scientific">Methylobrevis pamukkalensis</name>
    <dbReference type="NCBI Taxonomy" id="1439726"/>
    <lineage>
        <taxon>Bacteria</taxon>
        <taxon>Pseudomonadati</taxon>
        <taxon>Pseudomonadota</taxon>
        <taxon>Alphaproteobacteria</taxon>
        <taxon>Hyphomicrobiales</taxon>
        <taxon>Pleomorphomonadaceae</taxon>
        <taxon>Methylobrevis</taxon>
    </lineage>
</organism>
<dbReference type="AlphaFoldDB" id="A0A1E3H039"/>
<keyword evidence="1 5" id="KW-0489">Methyltransferase</keyword>
<dbReference type="RefSeq" id="WP_069307474.1">
    <property type="nucleotide sequence ID" value="NZ_MCRJ01000080.1"/>
</dbReference>
<dbReference type="GO" id="GO:0000179">
    <property type="term" value="F:rRNA (adenine-N6,N6-)-dimethyltransferase activity"/>
    <property type="evidence" value="ECO:0007669"/>
    <property type="project" value="InterPro"/>
</dbReference>